<protein>
    <submittedName>
        <fullName evidence="2">Uncharacterized protein</fullName>
    </submittedName>
</protein>
<gene>
    <name evidence="2" type="ORF">CBR_g37707</name>
</gene>
<evidence type="ECO:0000313" key="2">
    <source>
        <dbReference type="EMBL" id="GBG63350.1"/>
    </source>
</evidence>
<feature type="region of interest" description="Disordered" evidence="1">
    <location>
        <begin position="588"/>
        <end position="611"/>
    </location>
</feature>
<dbReference type="Proteomes" id="UP000265515">
    <property type="component" value="Unassembled WGS sequence"/>
</dbReference>
<keyword evidence="3" id="KW-1185">Reference proteome</keyword>
<dbReference type="InterPro" id="IPR023696">
    <property type="entry name" value="Ureohydrolase_dom_sf"/>
</dbReference>
<organism evidence="2 3">
    <name type="scientific">Chara braunii</name>
    <name type="common">Braun's stonewort</name>
    <dbReference type="NCBI Taxonomy" id="69332"/>
    <lineage>
        <taxon>Eukaryota</taxon>
        <taxon>Viridiplantae</taxon>
        <taxon>Streptophyta</taxon>
        <taxon>Charophyceae</taxon>
        <taxon>Charales</taxon>
        <taxon>Characeae</taxon>
        <taxon>Chara</taxon>
    </lineage>
</organism>
<reference evidence="2 3" key="1">
    <citation type="journal article" date="2018" name="Cell">
        <title>The Chara Genome: Secondary Complexity and Implications for Plant Terrestrialization.</title>
        <authorList>
            <person name="Nishiyama T."/>
            <person name="Sakayama H."/>
            <person name="Vries J.D."/>
            <person name="Buschmann H."/>
            <person name="Saint-Marcoux D."/>
            <person name="Ullrich K.K."/>
            <person name="Haas F.B."/>
            <person name="Vanderstraeten L."/>
            <person name="Becker D."/>
            <person name="Lang D."/>
            <person name="Vosolsobe S."/>
            <person name="Rombauts S."/>
            <person name="Wilhelmsson P.K.I."/>
            <person name="Janitza P."/>
            <person name="Kern R."/>
            <person name="Heyl A."/>
            <person name="Rumpler F."/>
            <person name="Villalobos L.I.A.C."/>
            <person name="Clay J.M."/>
            <person name="Skokan R."/>
            <person name="Toyoda A."/>
            <person name="Suzuki Y."/>
            <person name="Kagoshima H."/>
            <person name="Schijlen E."/>
            <person name="Tajeshwar N."/>
            <person name="Catarino B."/>
            <person name="Hetherington A.J."/>
            <person name="Saltykova A."/>
            <person name="Bonnot C."/>
            <person name="Breuninger H."/>
            <person name="Symeonidi A."/>
            <person name="Radhakrishnan G.V."/>
            <person name="Van Nieuwerburgh F."/>
            <person name="Deforce D."/>
            <person name="Chang C."/>
            <person name="Karol K.G."/>
            <person name="Hedrich R."/>
            <person name="Ulvskov P."/>
            <person name="Glockner G."/>
            <person name="Delwiche C.F."/>
            <person name="Petrasek J."/>
            <person name="Van de Peer Y."/>
            <person name="Friml J."/>
            <person name="Beilby M."/>
            <person name="Dolan L."/>
            <person name="Kohara Y."/>
            <person name="Sugano S."/>
            <person name="Fujiyama A."/>
            <person name="Delaux P.-M."/>
            <person name="Quint M."/>
            <person name="TheiBen G."/>
            <person name="Hagemann M."/>
            <person name="Harholt J."/>
            <person name="Dunand C."/>
            <person name="Zachgo S."/>
            <person name="Langdale J."/>
            <person name="Maumus F."/>
            <person name="Straeten D.V.D."/>
            <person name="Gould S.B."/>
            <person name="Rensing S.A."/>
        </authorList>
    </citation>
    <scope>NUCLEOTIDE SEQUENCE [LARGE SCALE GENOMIC DNA]</scope>
    <source>
        <strain evidence="2 3">S276</strain>
    </source>
</reference>
<proteinExistence type="predicted"/>
<name>A0A388JZV7_CHABU</name>
<evidence type="ECO:0000256" key="1">
    <source>
        <dbReference type="SAM" id="MobiDB-lite"/>
    </source>
</evidence>
<sequence>MDQAMSSLVTMRRVLCRVGKVQAKETTVTVGRLEGKSSYRRWQITDVRRSFAGNTVTIDGLTKNGWRWRMPPLCEQVTFRRTGAVDSESRQLCQMSHFVPAVKKPASLEGLMIRRSGACSRSQIHSWSPKMLSLKRLIRCLSMDAIANVNGQSVPYVADQEDYSFEATKGAALRARKTASGLLCFHCDHHVVELPPGHRFPMTKYRRTRHTLEGDRSLMGLITIFKAPKASVGELHHVHVPEYVKKVLEGKLTKREQSKIGLPWSQSLVDRSLAAVGRTTPAASSTNGAAAVPVTAGILPACPVQGDHETLAAYLQRVQAFTDAVATAKAQQEAAEAERQRLANEAAAQAQRTAEADATARDKRNTASAESLIQNESQWTALLQVLTFVPTQADPTPAEAESSNLSNLMLVHDEGSNVEQHDADSARAHWTAAETDSAERVFNFDSRHPGSSTTSATTATAVGIHYHTRQQHRGYALSSTRLHDGHSEATRRGHAVNIIGDLGDFTSPATISSTVAAIKTDITKLQSRPEAASKAYKMPRFNISKFHDYNKTDALAWWQASVTEAACHHVPDGLMMTALSPTHWRSTGIHESHSGQSGNHHRQPAHTHHVGAARANVAHSIHGPECSKGCHERRLLQIAREHVNTRLDDQVAQDSNHSWFRLKFPKPAIRILFAIMRRIVVGTW</sequence>
<comment type="caution">
    <text evidence="2">The sequence shown here is derived from an EMBL/GenBank/DDBJ whole genome shotgun (WGS) entry which is preliminary data.</text>
</comment>
<dbReference type="AlphaFoldDB" id="A0A388JZV7"/>
<feature type="compositionally biased region" description="Basic residues" evidence="1">
    <location>
        <begin position="599"/>
        <end position="611"/>
    </location>
</feature>
<dbReference type="OrthoDB" id="437693at2759"/>
<accession>A0A388JZV7</accession>
<dbReference type="Gramene" id="GBG63350">
    <property type="protein sequence ID" value="GBG63350"/>
    <property type="gene ID" value="CBR_g37707"/>
</dbReference>
<feature type="compositionally biased region" description="Basic and acidic residues" evidence="1">
    <location>
        <begin position="354"/>
        <end position="365"/>
    </location>
</feature>
<feature type="region of interest" description="Disordered" evidence="1">
    <location>
        <begin position="336"/>
        <end position="370"/>
    </location>
</feature>
<evidence type="ECO:0000313" key="3">
    <source>
        <dbReference type="Proteomes" id="UP000265515"/>
    </source>
</evidence>
<feature type="compositionally biased region" description="Low complexity" evidence="1">
    <location>
        <begin position="343"/>
        <end position="353"/>
    </location>
</feature>
<dbReference type="EMBL" id="BFEA01000038">
    <property type="protein sequence ID" value="GBG63350.1"/>
    <property type="molecule type" value="Genomic_DNA"/>
</dbReference>
<dbReference type="SUPFAM" id="SSF52768">
    <property type="entry name" value="Arginase/deacetylase"/>
    <property type="match status" value="1"/>
</dbReference>